<protein>
    <submittedName>
        <fullName evidence="1">Uncharacterized protein</fullName>
    </submittedName>
</protein>
<evidence type="ECO:0000313" key="2">
    <source>
        <dbReference type="Proteomes" id="UP000007266"/>
    </source>
</evidence>
<dbReference type="HOGENOM" id="CLU_2443685_0_0_1"/>
<dbReference type="Proteomes" id="UP000007266">
    <property type="component" value="Linkage group 7"/>
</dbReference>
<dbReference type="EMBL" id="KQ971352">
    <property type="protein sequence ID" value="EFA07255.1"/>
    <property type="molecule type" value="Genomic_DNA"/>
</dbReference>
<evidence type="ECO:0000313" key="1">
    <source>
        <dbReference type="EMBL" id="EFA07255.1"/>
    </source>
</evidence>
<dbReference type="InParanoid" id="D6WP35"/>
<name>D6WP35_TRICA</name>
<reference evidence="1 2" key="1">
    <citation type="journal article" date="2008" name="Nature">
        <title>The genome of the model beetle and pest Tribolium castaneum.</title>
        <authorList>
            <consortium name="Tribolium Genome Sequencing Consortium"/>
            <person name="Richards S."/>
            <person name="Gibbs R.A."/>
            <person name="Weinstock G.M."/>
            <person name="Brown S.J."/>
            <person name="Denell R."/>
            <person name="Beeman R.W."/>
            <person name="Gibbs R."/>
            <person name="Beeman R.W."/>
            <person name="Brown S.J."/>
            <person name="Bucher G."/>
            <person name="Friedrich M."/>
            <person name="Grimmelikhuijzen C.J."/>
            <person name="Klingler M."/>
            <person name="Lorenzen M."/>
            <person name="Richards S."/>
            <person name="Roth S."/>
            <person name="Schroder R."/>
            <person name="Tautz D."/>
            <person name="Zdobnov E.M."/>
            <person name="Muzny D."/>
            <person name="Gibbs R.A."/>
            <person name="Weinstock G.M."/>
            <person name="Attaway T."/>
            <person name="Bell S."/>
            <person name="Buhay C.J."/>
            <person name="Chandrabose M.N."/>
            <person name="Chavez D."/>
            <person name="Clerk-Blankenburg K.P."/>
            <person name="Cree A."/>
            <person name="Dao M."/>
            <person name="Davis C."/>
            <person name="Chacko J."/>
            <person name="Dinh H."/>
            <person name="Dugan-Rocha S."/>
            <person name="Fowler G."/>
            <person name="Garner T.T."/>
            <person name="Garnes J."/>
            <person name="Gnirke A."/>
            <person name="Hawes A."/>
            <person name="Hernandez J."/>
            <person name="Hines S."/>
            <person name="Holder M."/>
            <person name="Hume J."/>
            <person name="Jhangiani S.N."/>
            <person name="Joshi V."/>
            <person name="Khan Z.M."/>
            <person name="Jackson L."/>
            <person name="Kovar C."/>
            <person name="Kowis A."/>
            <person name="Lee S."/>
            <person name="Lewis L.R."/>
            <person name="Margolis J."/>
            <person name="Morgan M."/>
            <person name="Nazareth L.V."/>
            <person name="Nguyen N."/>
            <person name="Okwuonu G."/>
            <person name="Parker D."/>
            <person name="Richards S."/>
            <person name="Ruiz S.J."/>
            <person name="Santibanez J."/>
            <person name="Savard J."/>
            <person name="Scherer S.E."/>
            <person name="Schneider B."/>
            <person name="Sodergren E."/>
            <person name="Tautz D."/>
            <person name="Vattahil S."/>
            <person name="Villasana D."/>
            <person name="White C.S."/>
            <person name="Wright R."/>
            <person name="Park Y."/>
            <person name="Beeman R.W."/>
            <person name="Lord J."/>
            <person name="Oppert B."/>
            <person name="Lorenzen M."/>
            <person name="Brown S."/>
            <person name="Wang L."/>
            <person name="Savard J."/>
            <person name="Tautz D."/>
            <person name="Richards S."/>
            <person name="Weinstock G."/>
            <person name="Gibbs R.A."/>
            <person name="Liu Y."/>
            <person name="Worley K."/>
            <person name="Weinstock G."/>
            <person name="Elsik C.G."/>
            <person name="Reese J.T."/>
            <person name="Elhaik E."/>
            <person name="Landan G."/>
            <person name="Graur D."/>
            <person name="Arensburger P."/>
            <person name="Atkinson P."/>
            <person name="Beeman R.W."/>
            <person name="Beidler J."/>
            <person name="Brown S.J."/>
            <person name="Demuth J.P."/>
            <person name="Drury D.W."/>
            <person name="Du Y.Z."/>
            <person name="Fujiwara H."/>
            <person name="Lorenzen M."/>
            <person name="Maselli V."/>
            <person name="Osanai M."/>
            <person name="Park Y."/>
            <person name="Robertson H.M."/>
            <person name="Tu Z."/>
            <person name="Wang J.J."/>
            <person name="Wang S."/>
            <person name="Richards S."/>
            <person name="Song H."/>
            <person name="Zhang L."/>
            <person name="Sodergren E."/>
            <person name="Werner D."/>
            <person name="Stanke M."/>
            <person name="Morgenstern B."/>
            <person name="Solovyev V."/>
            <person name="Kosarev P."/>
            <person name="Brown G."/>
            <person name="Chen H.C."/>
            <person name="Ermolaeva O."/>
            <person name="Hlavina W."/>
            <person name="Kapustin Y."/>
            <person name="Kiryutin B."/>
            <person name="Kitts P."/>
            <person name="Maglott D."/>
            <person name="Pruitt K."/>
            <person name="Sapojnikov V."/>
            <person name="Souvorov A."/>
            <person name="Mackey A.J."/>
            <person name="Waterhouse R.M."/>
            <person name="Wyder S."/>
            <person name="Zdobnov E.M."/>
            <person name="Zdobnov E.M."/>
            <person name="Wyder S."/>
            <person name="Kriventseva E.V."/>
            <person name="Kadowaki T."/>
            <person name="Bork P."/>
            <person name="Aranda M."/>
            <person name="Bao R."/>
            <person name="Beermann A."/>
            <person name="Berns N."/>
            <person name="Bolognesi R."/>
            <person name="Bonneton F."/>
            <person name="Bopp D."/>
            <person name="Brown S.J."/>
            <person name="Bucher G."/>
            <person name="Butts T."/>
            <person name="Chaumot A."/>
            <person name="Denell R.E."/>
            <person name="Ferrier D.E."/>
            <person name="Friedrich M."/>
            <person name="Gordon C.M."/>
            <person name="Jindra M."/>
            <person name="Klingler M."/>
            <person name="Lan Q."/>
            <person name="Lattorff H.M."/>
            <person name="Laudet V."/>
            <person name="von Levetsow C."/>
            <person name="Liu Z."/>
            <person name="Lutz R."/>
            <person name="Lynch J.A."/>
            <person name="da Fonseca R.N."/>
            <person name="Posnien N."/>
            <person name="Reuter R."/>
            <person name="Roth S."/>
            <person name="Savard J."/>
            <person name="Schinko J.B."/>
            <person name="Schmitt C."/>
            <person name="Schoppmeier M."/>
            <person name="Schroder R."/>
            <person name="Shippy T.D."/>
            <person name="Simonnet F."/>
            <person name="Marques-Souza H."/>
            <person name="Tautz D."/>
            <person name="Tomoyasu Y."/>
            <person name="Trauner J."/>
            <person name="Van der Zee M."/>
            <person name="Vervoort M."/>
            <person name="Wittkopp N."/>
            <person name="Wimmer E.A."/>
            <person name="Yang X."/>
            <person name="Jones A.K."/>
            <person name="Sattelle D.B."/>
            <person name="Ebert P.R."/>
            <person name="Nelson D."/>
            <person name="Scott J.G."/>
            <person name="Beeman R.W."/>
            <person name="Muthukrishnan S."/>
            <person name="Kramer K.J."/>
            <person name="Arakane Y."/>
            <person name="Beeman R.W."/>
            <person name="Zhu Q."/>
            <person name="Hogenkamp D."/>
            <person name="Dixit R."/>
            <person name="Oppert B."/>
            <person name="Jiang H."/>
            <person name="Zou Z."/>
            <person name="Marshall J."/>
            <person name="Elpidina E."/>
            <person name="Vinokurov K."/>
            <person name="Oppert C."/>
            <person name="Zou Z."/>
            <person name="Evans J."/>
            <person name="Lu Z."/>
            <person name="Zhao P."/>
            <person name="Sumathipala N."/>
            <person name="Altincicek B."/>
            <person name="Vilcinskas A."/>
            <person name="Williams M."/>
            <person name="Hultmark D."/>
            <person name="Hetru C."/>
            <person name="Jiang H."/>
            <person name="Grimmelikhuijzen C.J."/>
            <person name="Hauser F."/>
            <person name="Cazzamali G."/>
            <person name="Williamson M."/>
            <person name="Park Y."/>
            <person name="Li B."/>
            <person name="Tanaka Y."/>
            <person name="Predel R."/>
            <person name="Neupert S."/>
            <person name="Schachtner J."/>
            <person name="Verleyen P."/>
            <person name="Raible F."/>
            <person name="Bork P."/>
            <person name="Friedrich M."/>
            <person name="Walden K.K."/>
            <person name="Robertson H.M."/>
            <person name="Angeli S."/>
            <person name="Foret S."/>
            <person name="Bucher G."/>
            <person name="Schuetz S."/>
            <person name="Maleszka R."/>
            <person name="Wimmer E.A."/>
            <person name="Beeman R.W."/>
            <person name="Lorenzen M."/>
            <person name="Tomoyasu Y."/>
            <person name="Miller S.C."/>
            <person name="Grossmann D."/>
            <person name="Bucher G."/>
        </authorList>
    </citation>
    <scope>NUCLEOTIDE SEQUENCE [LARGE SCALE GENOMIC DNA]</scope>
    <source>
        <strain evidence="1 2">Georgia GA2</strain>
    </source>
</reference>
<accession>D6WP35</accession>
<organism evidence="1 2">
    <name type="scientific">Tribolium castaneum</name>
    <name type="common">Red flour beetle</name>
    <dbReference type="NCBI Taxonomy" id="7070"/>
    <lineage>
        <taxon>Eukaryota</taxon>
        <taxon>Metazoa</taxon>
        <taxon>Ecdysozoa</taxon>
        <taxon>Arthropoda</taxon>
        <taxon>Hexapoda</taxon>
        <taxon>Insecta</taxon>
        <taxon>Pterygota</taxon>
        <taxon>Neoptera</taxon>
        <taxon>Endopterygota</taxon>
        <taxon>Coleoptera</taxon>
        <taxon>Polyphaga</taxon>
        <taxon>Cucujiformia</taxon>
        <taxon>Tenebrionidae</taxon>
        <taxon>Tenebrionidae incertae sedis</taxon>
        <taxon>Tribolium</taxon>
    </lineage>
</organism>
<keyword evidence="2" id="KW-1185">Reference proteome</keyword>
<proteinExistence type="predicted"/>
<gene>
    <name evidence="1" type="primary">GLEAN_13286</name>
    <name evidence="1" type="ORF">TcasGA2_TC013286</name>
</gene>
<reference evidence="1 2" key="2">
    <citation type="journal article" date="2010" name="Nucleic Acids Res.">
        <title>BeetleBase in 2010: revisions to provide comprehensive genomic information for Tribolium castaneum.</title>
        <authorList>
            <person name="Kim H.S."/>
            <person name="Murphy T."/>
            <person name="Xia J."/>
            <person name="Caragea D."/>
            <person name="Park Y."/>
            <person name="Beeman R.W."/>
            <person name="Lorenzen M.D."/>
            <person name="Butcher S."/>
            <person name="Manak J.R."/>
            <person name="Brown S.J."/>
        </authorList>
    </citation>
    <scope>GENOME REANNOTATION</scope>
    <source>
        <strain evidence="1 2">Georgia GA2</strain>
    </source>
</reference>
<dbReference type="AlphaFoldDB" id="D6WP35"/>
<sequence length="90" mass="9982">MKIRLRFLHHTPLTSCNYGSPKNKYFESDGAQQSGRQGFHYALSLDEAILPSDNPAASDSKKSTNDKSEAEIGSMKALFLYSALSTCYLM</sequence>